<evidence type="ECO:0000313" key="5">
    <source>
        <dbReference type="Proteomes" id="UP001367508"/>
    </source>
</evidence>
<proteinExistence type="predicted"/>
<dbReference type="PANTHER" id="PTHR31973">
    <property type="entry name" value="POLYPROTEIN, PUTATIVE-RELATED"/>
    <property type="match status" value="1"/>
</dbReference>
<protein>
    <recommendedName>
        <fullName evidence="3">SWIM-type domain-containing protein</fullName>
    </recommendedName>
</protein>
<name>A0AAN9R7Y1_CANGL</name>
<dbReference type="PANTHER" id="PTHR31973:SF187">
    <property type="entry name" value="MUTATOR TRANSPOSASE MUDRA PROTEIN"/>
    <property type="match status" value="1"/>
</dbReference>
<dbReference type="AlphaFoldDB" id="A0AAN9R7Y1"/>
<keyword evidence="5" id="KW-1185">Reference proteome</keyword>
<dbReference type="GO" id="GO:0008270">
    <property type="term" value="F:zinc ion binding"/>
    <property type="evidence" value="ECO:0007669"/>
    <property type="project" value="UniProtKB-KW"/>
</dbReference>
<organism evidence="4 5">
    <name type="scientific">Canavalia gladiata</name>
    <name type="common">Sword bean</name>
    <name type="synonym">Dolichos gladiatus</name>
    <dbReference type="NCBI Taxonomy" id="3824"/>
    <lineage>
        <taxon>Eukaryota</taxon>
        <taxon>Viridiplantae</taxon>
        <taxon>Streptophyta</taxon>
        <taxon>Embryophyta</taxon>
        <taxon>Tracheophyta</taxon>
        <taxon>Spermatophyta</taxon>
        <taxon>Magnoliopsida</taxon>
        <taxon>eudicotyledons</taxon>
        <taxon>Gunneridae</taxon>
        <taxon>Pentapetalae</taxon>
        <taxon>rosids</taxon>
        <taxon>fabids</taxon>
        <taxon>Fabales</taxon>
        <taxon>Fabaceae</taxon>
        <taxon>Papilionoideae</taxon>
        <taxon>50 kb inversion clade</taxon>
        <taxon>NPAAA clade</taxon>
        <taxon>indigoferoid/millettioid clade</taxon>
        <taxon>Phaseoleae</taxon>
        <taxon>Canavalia</taxon>
    </lineage>
</organism>
<dbReference type="EMBL" id="JAYMYQ010000001">
    <property type="protein sequence ID" value="KAK7361174.1"/>
    <property type="molecule type" value="Genomic_DNA"/>
</dbReference>
<dbReference type="PROSITE" id="PS50966">
    <property type="entry name" value="ZF_SWIM"/>
    <property type="match status" value="1"/>
</dbReference>
<dbReference type="Pfam" id="PF10551">
    <property type="entry name" value="MULE"/>
    <property type="match status" value="1"/>
</dbReference>
<evidence type="ECO:0000256" key="2">
    <source>
        <dbReference type="SAM" id="MobiDB-lite"/>
    </source>
</evidence>
<keyword evidence="1" id="KW-0862">Zinc</keyword>
<dbReference type="InterPro" id="IPR004332">
    <property type="entry name" value="Transposase_MuDR"/>
</dbReference>
<gene>
    <name evidence="4" type="ORF">VNO77_03220</name>
</gene>
<comment type="caution">
    <text evidence="4">The sequence shown here is derived from an EMBL/GenBank/DDBJ whole genome shotgun (WGS) entry which is preliminary data.</text>
</comment>
<feature type="region of interest" description="Disordered" evidence="2">
    <location>
        <begin position="732"/>
        <end position="818"/>
    </location>
</feature>
<dbReference type="Proteomes" id="UP001367508">
    <property type="component" value="Unassembled WGS sequence"/>
</dbReference>
<dbReference type="InterPro" id="IPR018289">
    <property type="entry name" value="MULE_transposase_dom"/>
</dbReference>
<feature type="compositionally biased region" description="Polar residues" evidence="2">
    <location>
        <begin position="784"/>
        <end position="818"/>
    </location>
</feature>
<accession>A0AAN9R7Y1</accession>
<dbReference type="Pfam" id="PF03108">
    <property type="entry name" value="DBD_Tnp_Mut"/>
    <property type="match status" value="1"/>
</dbReference>
<sequence length="848" mass="97884">MWWKPKGKRIDKWLKELSSDKDAIELTAYAEEQNCEMEIYVEHEDNEEEFDTINDSINDVHFEDSEEERDTGADDGFNLNEIGEAEIALNEKIHNIKTYGSPHLKKQNARKNVKQNALGSIQRFFVEKDNIVNDQEVYNSKDVNEKGNSIDTHGAGDIAIPKDGIFMHHIDEEYNSEKLDSAGDNSHTEDNNPPKYPIFRKEDMCKTFKFELGMEFKSLKDFKEAIQEHSVLNGKQIKFVKNDVVRVRVICSKSCEFKALCSKVGGRRTFRIKTLFGKHTCGRIFDNKNANSKWVAKVVVDKFRTASKLTLTEIIEDVRKNYSAGITGWRAFKARQFAREMVEGDATKQYTLLWSYSAKLQRVSNGNTCKIQLDRPSQNLQPRFASFYMCLDCCKKDFLAGSRPFIGVDGCHLKTRYGGQLLIAVGRDPNDQYLPLAFAVVETETKDSWRWFLTLLLADIGDVNTYKWVFISDQQKGLIPVFEEMLQGVEHQFCLRHLYNNFKKKFGGGTMIRDLMMEAAKCTYIEAWEDKINEIKKINSKAYDWLRVIPTSSWCKHAFSHYPRCDVLMNNISESFNSTILLATDKPIISMLEWIRAYLMGRFAVMKEKLSKYQGNVMPKPRRRLDREVEMSGNWLATWAGELRFEVSHIIHKEKFIVNLSSNSCTCNFWGLVGIPCRYAVAAITYKGDDPELYMHKYYKRETYELCYAQQITPINGENMWPKTQYEDILPPMYKLRPGRPKKLRKREPNEDPKPTKPKRSHSSNKCSWCHKYGHNSRRCKNPAISSQTSTTMEGEKSQVTSHAQTNNANQNVQHNSQNQATKKLEVEAKTTVEVVVSDGLNKEAKFA</sequence>
<reference evidence="4 5" key="1">
    <citation type="submission" date="2024-01" db="EMBL/GenBank/DDBJ databases">
        <title>The genomes of 5 underutilized Papilionoideae crops provide insights into root nodulation and disease resistanc.</title>
        <authorList>
            <person name="Jiang F."/>
        </authorList>
    </citation>
    <scope>NUCLEOTIDE SEQUENCE [LARGE SCALE GENOMIC DNA]</scope>
    <source>
        <strain evidence="4">LVBAO_FW01</strain>
        <tissue evidence="4">Leaves</tissue>
    </source>
</reference>
<keyword evidence="1" id="KW-0479">Metal-binding</keyword>
<evidence type="ECO:0000256" key="1">
    <source>
        <dbReference type="PROSITE-ProRule" id="PRU00325"/>
    </source>
</evidence>
<feature type="compositionally biased region" description="Basic residues" evidence="2">
    <location>
        <begin position="737"/>
        <end position="746"/>
    </location>
</feature>
<feature type="domain" description="SWIM-type" evidence="3">
    <location>
        <begin position="656"/>
        <end position="688"/>
    </location>
</feature>
<evidence type="ECO:0000259" key="3">
    <source>
        <dbReference type="PROSITE" id="PS50966"/>
    </source>
</evidence>
<dbReference type="InterPro" id="IPR007527">
    <property type="entry name" value="Znf_SWIM"/>
</dbReference>
<evidence type="ECO:0000313" key="4">
    <source>
        <dbReference type="EMBL" id="KAK7361174.1"/>
    </source>
</evidence>
<keyword evidence="1" id="KW-0863">Zinc-finger</keyword>
<feature type="compositionally biased region" description="Basic residues" evidence="2">
    <location>
        <begin position="772"/>
        <end position="781"/>
    </location>
</feature>